<protein>
    <submittedName>
        <fullName evidence="1">Uncharacterized protein</fullName>
    </submittedName>
</protein>
<gene>
    <name evidence="1" type="ORF">MLD38_027273</name>
</gene>
<accession>A0ACB9P781</accession>
<evidence type="ECO:0000313" key="1">
    <source>
        <dbReference type="EMBL" id="KAI4342680.1"/>
    </source>
</evidence>
<reference evidence="2" key="1">
    <citation type="journal article" date="2023" name="Front. Plant Sci.">
        <title>Chromosomal-level genome assembly of Melastoma candidum provides insights into trichome evolution.</title>
        <authorList>
            <person name="Zhong Y."/>
            <person name="Wu W."/>
            <person name="Sun C."/>
            <person name="Zou P."/>
            <person name="Liu Y."/>
            <person name="Dai S."/>
            <person name="Zhou R."/>
        </authorList>
    </citation>
    <scope>NUCLEOTIDE SEQUENCE [LARGE SCALE GENOMIC DNA]</scope>
</reference>
<proteinExistence type="predicted"/>
<dbReference type="EMBL" id="CM042886">
    <property type="protein sequence ID" value="KAI4342680.1"/>
    <property type="molecule type" value="Genomic_DNA"/>
</dbReference>
<keyword evidence="2" id="KW-1185">Reference proteome</keyword>
<evidence type="ECO:0000313" key="2">
    <source>
        <dbReference type="Proteomes" id="UP001057402"/>
    </source>
</evidence>
<organism evidence="1 2">
    <name type="scientific">Melastoma candidum</name>
    <dbReference type="NCBI Taxonomy" id="119954"/>
    <lineage>
        <taxon>Eukaryota</taxon>
        <taxon>Viridiplantae</taxon>
        <taxon>Streptophyta</taxon>
        <taxon>Embryophyta</taxon>
        <taxon>Tracheophyta</taxon>
        <taxon>Spermatophyta</taxon>
        <taxon>Magnoliopsida</taxon>
        <taxon>eudicotyledons</taxon>
        <taxon>Gunneridae</taxon>
        <taxon>Pentapetalae</taxon>
        <taxon>rosids</taxon>
        <taxon>malvids</taxon>
        <taxon>Myrtales</taxon>
        <taxon>Melastomataceae</taxon>
        <taxon>Melastomatoideae</taxon>
        <taxon>Melastomateae</taxon>
        <taxon>Melastoma</taxon>
    </lineage>
</organism>
<name>A0ACB9P781_9MYRT</name>
<sequence length="292" mass="32873">MRCFRSCFCLPDKRKKLKSSSRDAQHSSYRPLASFLEDDDDPEVVGDHGGSSIAHKKVVRFDLNVQAYEPLPCSDSDSPESDSEEIFRQDSGKETTPIINSKDESTHPSSYRYWNCRDSSDEEENGFLCDDSDLEFEHDENESFSNGDICGGCRQFDLRSRKDDTPVWLDSVGSSSEEQEQSSLAKLPEEKGIKTVQPLSANVRPPCTAMRSSENARLRNNYVHSVLNPVENTVQWKTVKAKVTLSNLKLSKENMEIEREVELAVTSCKSNSQVQHVPVNGSLSNWLVPVEN</sequence>
<dbReference type="Proteomes" id="UP001057402">
    <property type="component" value="Chromosome 7"/>
</dbReference>
<comment type="caution">
    <text evidence="1">The sequence shown here is derived from an EMBL/GenBank/DDBJ whole genome shotgun (WGS) entry which is preliminary data.</text>
</comment>